<feature type="compositionally biased region" description="Low complexity" evidence="10">
    <location>
        <begin position="150"/>
        <end position="169"/>
    </location>
</feature>
<comment type="subunit">
    <text evidence="8">Component of the Mediator complex.</text>
</comment>
<keyword evidence="4 8" id="KW-0805">Transcription regulation</keyword>
<keyword evidence="8" id="KW-0010">Activator</keyword>
<reference evidence="11" key="2">
    <citation type="submission" date="2023-05" db="EMBL/GenBank/DDBJ databases">
        <authorList>
            <consortium name="Lawrence Berkeley National Laboratory"/>
            <person name="Steindorff A."/>
            <person name="Hensen N."/>
            <person name="Bonometti L."/>
            <person name="Westerberg I."/>
            <person name="Brannstrom I.O."/>
            <person name="Guillou S."/>
            <person name="Cros-Aarteil S."/>
            <person name="Calhoun S."/>
            <person name="Haridas S."/>
            <person name="Kuo A."/>
            <person name="Mondo S."/>
            <person name="Pangilinan J."/>
            <person name="Riley R."/>
            <person name="Labutti K."/>
            <person name="Andreopoulos B."/>
            <person name="Lipzen A."/>
            <person name="Chen C."/>
            <person name="Yanf M."/>
            <person name="Daum C."/>
            <person name="Ng V."/>
            <person name="Clum A."/>
            <person name="Ohm R."/>
            <person name="Martin F."/>
            <person name="Silar P."/>
            <person name="Natvig D."/>
            <person name="Lalanne C."/>
            <person name="Gautier V."/>
            <person name="Ament-Velasquez S.L."/>
            <person name="Kruys A."/>
            <person name="Hutchinson M.I."/>
            <person name="Powell A.J."/>
            <person name="Barry K."/>
            <person name="Miller A.N."/>
            <person name="Grigoriev I.V."/>
            <person name="Debuchy R."/>
            <person name="Gladieux P."/>
            <person name="Thoren M.H."/>
            <person name="Johannesson H."/>
        </authorList>
    </citation>
    <scope>NUCLEOTIDE SEQUENCE</scope>
    <source>
        <strain evidence="11">CBS 123565</strain>
    </source>
</reference>
<keyword evidence="6 8" id="KW-0539">Nucleus</keyword>
<evidence type="ECO:0000256" key="9">
    <source>
        <dbReference type="SAM" id="Coils"/>
    </source>
</evidence>
<evidence type="ECO:0000256" key="3">
    <source>
        <dbReference type="ARBA" id="ARBA00020629"/>
    </source>
</evidence>
<proteinExistence type="inferred from homology"/>
<dbReference type="GO" id="GO:0003712">
    <property type="term" value="F:transcription coregulator activity"/>
    <property type="evidence" value="ECO:0007669"/>
    <property type="project" value="InterPro"/>
</dbReference>
<keyword evidence="12" id="KW-1185">Reference proteome</keyword>
<evidence type="ECO:0000256" key="8">
    <source>
        <dbReference type="RuleBase" id="RU364141"/>
    </source>
</evidence>
<feature type="region of interest" description="Disordered" evidence="10">
    <location>
        <begin position="120"/>
        <end position="196"/>
    </location>
</feature>
<accession>A0AAN6UMW6</accession>
<protein>
    <recommendedName>
        <fullName evidence="3 8">Mediator of RNA polymerase II transcription subunit 4</fullName>
    </recommendedName>
    <alternativeName>
        <fullName evidence="7 8">Mediator complex subunit 4</fullName>
    </alternativeName>
</protein>
<feature type="compositionally biased region" description="Acidic residues" evidence="10">
    <location>
        <begin position="319"/>
        <end position="329"/>
    </location>
</feature>
<evidence type="ECO:0000256" key="6">
    <source>
        <dbReference type="ARBA" id="ARBA00023242"/>
    </source>
</evidence>
<dbReference type="InterPro" id="IPR019258">
    <property type="entry name" value="Mediator_Med4"/>
</dbReference>
<evidence type="ECO:0000256" key="7">
    <source>
        <dbReference type="ARBA" id="ARBA00031257"/>
    </source>
</evidence>
<evidence type="ECO:0000256" key="10">
    <source>
        <dbReference type="SAM" id="MobiDB-lite"/>
    </source>
</evidence>
<comment type="caution">
    <text evidence="11">The sequence shown here is derived from an EMBL/GenBank/DDBJ whole genome shotgun (WGS) entry which is preliminary data.</text>
</comment>
<evidence type="ECO:0000256" key="5">
    <source>
        <dbReference type="ARBA" id="ARBA00023163"/>
    </source>
</evidence>
<evidence type="ECO:0000256" key="2">
    <source>
        <dbReference type="ARBA" id="ARBA00009626"/>
    </source>
</evidence>
<feature type="compositionally biased region" description="Low complexity" evidence="10">
    <location>
        <begin position="177"/>
        <end position="196"/>
    </location>
</feature>
<organism evidence="11 12">
    <name type="scientific">Trichocladium antarcticum</name>
    <dbReference type="NCBI Taxonomy" id="1450529"/>
    <lineage>
        <taxon>Eukaryota</taxon>
        <taxon>Fungi</taxon>
        <taxon>Dikarya</taxon>
        <taxon>Ascomycota</taxon>
        <taxon>Pezizomycotina</taxon>
        <taxon>Sordariomycetes</taxon>
        <taxon>Sordariomycetidae</taxon>
        <taxon>Sordariales</taxon>
        <taxon>Chaetomiaceae</taxon>
        <taxon>Trichocladium</taxon>
    </lineage>
</organism>
<feature type="compositionally biased region" description="Basic and acidic residues" evidence="10">
    <location>
        <begin position="250"/>
        <end position="295"/>
    </location>
</feature>
<comment type="subcellular location">
    <subcellularLocation>
        <location evidence="1 8">Nucleus</location>
    </subcellularLocation>
</comment>
<dbReference type="GO" id="GO:0016592">
    <property type="term" value="C:mediator complex"/>
    <property type="evidence" value="ECO:0007669"/>
    <property type="project" value="InterPro"/>
</dbReference>
<name>A0AAN6UMW6_9PEZI</name>
<evidence type="ECO:0000256" key="1">
    <source>
        <dbReference type="ARBA" id="ARBA00004123"/>
    </source>
</evidence>
<dbReference type="Pfam" id="PF10018">
    <property type="entry name" value="Med4"/>
    <property type="match status" value="1"/>
</dbReference>
<evidence type="ECO:0000313" key="12">
    <source>
        <dbReference type="Proteomes" id="UP001304895"/>
    </source>
</evidence>
<sequence>MDKDLDGRFERVERALERMVESLAKNHPSEKLAEELVAADTALTEGLKLLERHQNNYARIQALRQETAQLDTQLKDLISSAYNMRKELKAVPVTAIPPNSKYDFTTAQLLDYARRISRNTLPPPGVTNGVDLAPTPAATQPEPDDAFPVQSQSQSQSQSQTQTQTPTTSFNLSSNGAGTPQQPPTSQTTTTTTTTATALPPHLKTTLNPLHNAAFYPWPTESQIRSGALAAVQRLAERGIDPQGYDPEAEAARRRAEEAALKEAEERARAEREAAERRMREERERMARERARARQAEAQAGGGGVAARRAPKQFTFLGGDDDDEEEDED</sequence>
<keyword evidence="9" id="KW-0175">Coiled coil</keyword>
<gene>
    <name evidence="8" type="primary">MED4</name>
    <name evidence="11" type="ORF">BT67DRAFT_421377</name>
</gene>
<dbReference type="AlphaFoldDB" id="A0AAN6UMW6"/>
<reference evidence="11" key="1">
    <citation type="journal article" date="2023" name="Mol. Phylogenet. Evol.">
        <title>Genome-scale phylogeny and comparative genomics of the fungal order Sordariales.</title>
        <authorList>
            <person name="Hensen N."/>
            <person name="Bonometti L."/>
            <person name="Westerberg I."/>
            <person name="Brannstrom I.O."/>
            <person name="Guillou S."/>
            <person name="Cros-Aarteil S."/>
            <person name="Calhoun S."/>
            <person name="Haridas S."/>
            <person name="Kuo A."/>
            <person name="Mondo S."/>
            <person name="Pangilinan J."/>
            <person name="Riley R."/>
            <person name="LaButti K."/>
            <person name="Andreopoulos B."/>
            <person name="Lipzen A."/>
            <person name="Chen C."/>
            <person name="Yan M."/>
            <person name="Daum C."/>
            <person name="Ng V."/>
            <person name="Clum A."/>
            <person name="Steindorff A."/>
            <person name="Ohm R.A."/>
            <person name="Martin F."/>
            <person name="Silar P."/>
            <person name="Natvig D.O."/>
            <person name="Lalanne C."/>
            <person name="Gautier V."/>
            <person name="Ament-Velasquez S.L."/>
            <person name="Kruys A."/>
            <person name="Hutchinson M.I."/>
            <person name="Powell A.J."/>
            <person name="Barry K."/>
            <person name="Miller A.N."/>
            <person name="Grigoriev I.V."/>
            <person name="Debuchy R."/>
            <person name="Gladieux P."/>
            <person name="Hiltunen Thoren M."/>
            <person name="Johannesson H."/>
        </authorList>
    </citation>
    <scope>NUCLEOTIDE SEQUENCE</scope>
    <source>
        <strain evidence="11">CBS 123565</strain>
    </source>
</reference>
<comment type="function">
    <text evidence="8">Component of the Mediator complex, a coactivator involved in the regulated transcription of nearly all RNA polymerase II-dependent genes. Mediator functions as a bridge to convey information from gene-specific regulatory proteins to the basal RNA polymerase II transcription machinery. Mediator is recruited to promoters by direct interactions with regulatory proteins and serves as a scaffold for the assembly of a functional preinitiation complex with RNA polymerase II and the general transcription factors.</text>
</comment>
<keyword evidence="5 8" id="KW-0804">Transcription</keyword>
<evidence type="ECO:0000313" key="11">
    <source>
        <dbReference type="EMBL" id="KAK4134671.1"/>
    </source>
</evidence>
<dbReference type="Proteomes" id="UP001304895">
    <property type="component" value="Unassembled WGS sequence"/>
</dbReference>
<dbReference type="EMBL" id="MU853408">
    <property type="protein sequence ID" value="KAK4134671.1"/>
    <property type="molecule type" value="Genomic_DNA"/>
</dbReference>
<comment type="similarity">
    <text evidence="2 8">Belongs to the Mediator complex subunit 4 family.</text>
</comment>
<evidence type="ECO:0000256" key="4">
    <source>
        <dbReference type="ARBA" id="ARBA00023015"/>
    </source>
</evidence>
<feature type="region of interest" description="Disordered" evidence="10">
    <location>
        <begin position="241"/>
        <end position="329"/>
    </location>
</feature>
<dbReference type="GO" id="GO:0006357">
    <property type="term" value="P:regulation of transcription by RNA polymerase II"/>
    <property type="evidence" value="ECO:0007669"/>
    <property type="project" value="InterPro"/>
</dbReference>
<feature type="coiled-coil region" evidence="9">
    <location>
        <begin position="50"/>
        <end position="80"/>
    </location>
</feature>